<protein>
    <submittedName>
        <fullName evidence="2">DNA, contig: SP655</fullName>
    </submittedName>
</protein>
<dbReference type="PANTHER" id="PTHR47623:SF1">
    <property type="entry name" value="OS09G0287300 PROTEIN"/>
    <property type="match status" value="1"/>
</dbReference>
<name>A0A0C9MXN0_SPHPI</name>
<dbReference type="Proteomes" id="UP000032025">
    <property type="component" value="Unassembled WGS sequence"/>
</dbReference>
<dbReference type="EMBL" id="BBJS01000055">
    <property type="protein sequence ID" value="GAN15341.1"/>
    <property type="molecule type" value="Genomic_DNA"/>
</dbReference>
<keyword evidence="3" id="KW-1185">Reference proteome</keyword>
<dbReference type="SUPFAM" id="SSF53254">
    <property type="entry name" value="Phosphoglycerate mutase-like"/>
    <property type="match status" value="1"/>
</dbReference>
<dbReference type="AlphaFoldDB" id="A0A0C9MXN0"/>
<dbReference type="Gene3D" id="3.40.50.1240">
    <property type="entry name" value="Phosphoglycerate mutase-like"/>
    <property type="match status" value="1"/>
</dbReference>
<evidence type="ECO:0000256" key="1">
    <source>
        <dbReference type="PIRSR" id="PIRSR613078-2"/>
    </source>
</evidence>
<dbReference type="SMART" id="SM00855">
    <property type="entry name" value="PGAM"/>
    <property type="match status" value="1"/>
</dbReference>
<evidence type="ECO:0000313" key="2">
    <source>
        <dbReference type="EMBL" id="GAN15341.1"/>
    </source>
</evidence>
<proteinExistence type="predicted"/>
<accession>A0A0C9MXN0</accession>
<dbReference type="RefSeq" id="WP_007405297.1">
    <property type="nucleotide sequence ID" value="NZ_BBJS01000055.1"/>
</dbReference>
<dbReference type="InterPro" id="IPR013078">
    <property type="entry name" value="His_Pase_superF_clade-1"/>
</dbReference>
<dbReference type="CDD" id="cd07067">
    <property type="entry name" value="HP_PGM_like"/>
    <property type="match status" value="1"/>
</dbReference>
<dbReference type="PANTHER" id="PTHR47623">
    <property type="entry name" value="OS09G0287300 PROTEIN"/>
    <property type="match status" value="1"/>
</dbReference>
<comment type="caution">
    <text evidence="2">The sequence shown here is derived from an EMBL/GenBank/DDBJ whole genome shotgun (WGS) entry which is preliminary data.</text>
</comment>
<feature type="binding site" evidence="1">
    <location>
        <position position="58"/>
    </location>
    <ligand>
        <name>substrate</name>
    </ligand>
</feature>
<sequence>MKTLTLLRHAKSSWDDPVARDFDRPLNAKGRRAAAMIGRQLKSLDMRFDHILASPAIRVIETLDEVWGGYGRRLEPVWDKAMYLASGVSLLDLVQTLPDDAEHVLMVGHNPGLEDLTLDLTMDGELRERVEDKYPTATVAQMTLPIDRWAEAKSNSATLVAFIRPRDLDPTLGPDTP</sequence>
<dbReference type="Pfam" id="PF00300">
    <property type="entry name" value="His_Phos_1"/>
    <property type="match status" value="1"/>
</dbReference>
<evidence type="ECO:0000313" key="3">
    <source>
        <dbReference type="Proteomes" id="UP000032025"/>
    </source>
</evidence>
<dbReference type="GeneID" id="78527584"/>
<organism evidence="2 3">
    <name type="scientific">Sphingomonas paucimobilis NBRC 13935</name>
    <dbReference type="NCBI Taxonomy" id="1219050"/>
    <lineage>
        <taxon>Bacteria</taxon>
        <taxon>Pseudomonadati</taxon>
        <taxon>Pseudomonadota</taxon>
        <taxon>Alphaproteobacteria</taxon>
        <taxon>Sphingomonadales</taxon>
        <taxon>Sphingomonadaceae</taxon>
        <taxon>Sphingomonas</taxon>
    </lineage>
</organism>
<gene>
    <name evidence="2" type="ORF">SP6_55_00590</name>
</gene>
<reference evidence="2 3" key="1">
    <citation type="submission" date="2014-08" db="EMBL/GenBank/DDBJ databases">
        <title>Whole genome shotgun sequence of Sphingomonas paucimobilis NBRC 13935.</title>
        <authorList>
            <person name="Hosoyama A."/>
            <person name="Hashimoto M."/>
            <person name="Hosoyama Y."/>
            <person name="Noguchi M."/>
            <person name="Uohara A."/>
            <person name="Ohji S."/>
            <person name="Katano-Makiyama Y."/>
            <person name="Ichikawa N."/>
            <person name="Kimura A."/>
            <person name="Yamazoe A."/>
            <person name="Fujita N."/>
        </authorList>
    </citation>
    <scope>NUCLEOTIDE SEQUENCE [LARGE SCALE GENOMIC DNA]</scope>
    <source>
        <strain evidence="2 3">NBRC 13935</strain>
    </source>
</reference>
<dbReference type="InterPro" id="IPR029033">
    <property type="entry name" value="His_PPase_superfam"/>
</dbReference>